<evidence type="ECO:0000256" key="1">
    <source>
        <dbReference type="SAM" id="MobiDB-lite"/>
    </source>
</evidence>
<organism evidence="2 3">
    <name type="scientific">Portunus trituberculatus</name>
    <name type="common">Swimming crab</name>
    <name type="synonym">Neptunus trituberculatus</name>
    <dbReference type="NCBI Taxonomy" id="210409"/>
    <lineage>
        <taxon>Eukaryota</taxon>
        <taxon>Metazoa</taxon>
        <taxon>Ecdysozoa</taxon>
        <taxon>Arthropoda</taxon>
        <taxon>Crustacea</taxon>
        <taxon>Multicrustacea</taxon>
        <taxon>Malacostraca</taxon>
        <taxon>Eumalacostraca</taxon>
        <taxon>Eucarida</taxon>
        <taxon>Decapoda</taxon>
        <taxon>Pleocyemata</taxon>
        <taxon>Brachyura</taxon>
        <taxon>Eubrachyura</taxon>
        <taxon>Portunoidea</taxon>
        <taxon>Portunidae</taxon>
        <taxon>Portuninae</taxon>
        <taxon>Portunus</taxon>
    </lineage>
</organism>
<evidence type="ECO:0000313" key="3">
    <source>
        <dbReference type="Proteomes" id="UP000324222"/>
    </source>
</evidence>
<feature type="compositionally biased region" description="Pro residues" evidence="1">
    <location>
        <begin position="86"/>
        <end position="102"/>
    </location>
</feature>
<feature type="region of interest" description="Disordered" evidence="1">
    <location>
        <begin position="148"/>
        <end position="187"/>
    </location>
</feature>
<feature type="compositionally biased region" description="Basic and acidic residues" evidence="1">
    <location>
        <begin position="162"/>
        <end position="172"/>
    </location>
</feature>
<gene>
    <name evidence="2" type="ORF">E2C01_068592</name>
</gene>
<feature type="compositionally biased region" description="Basic residues" evidence="1">
    <location>
        <begin position="178"/>
        <end position="187"/>
    </location>
</feature>
<dbReference type="AlphaFoldDB" id="A0A5B7HWV1"/>
<evidence type="ECO:0000313" key="2">
    <source>
        <dbReference type="EMBL" id="MPC74239.1"/>
    </source>
</evidence>
<comment type="caution">
    <text evidence="2">The sequence shown here is derived from an EMBL/GenBank/DDBJ whole genome shotgun (WGS) entry which is preliminary data.</text>
</comment>
<keyword evidence="3" id="KW-1185">Reference proteome</keyword>
<proteinExistence type="predicted"/>
<protein>
    <submittedName>
        <fullName evidence="2">Uncharacterized protein</fullName>
    </submittedName>
</protein>
<accession>A0A5B7HWV1</accession>
<sequence>MEEDCRRRGSRELGGARVVFWEVVRDSCGTLGQGDGVVYGQGRDMAREAAAVESEGGSGQRESHFCCSGRASAPVPCPNYCGGPAPPRPSLPPPPPPPPALSPWPWQGRPLHHQADRRPHLPCQNTPHISAVSRNSLIYYEALKPLANGAASRRNPRRRARRLETKGRREEVGACGPPHRRLRFTAR</sequence>
<feature type="region of interest" description="Disordered" evidence="1">
    <location>
        <begin position="86"/>
        <end position="127"/>
    </location>
</feature>
<name>A0A5B7HWV1_PORTR</name>
<reference evidence="2 3" key="1">
    <citation type="submission" date="2019-05" db="EMBL/GenBank/DDBJ databases">
        <title>Another draft genome of Portunus trituberculatus and its Hox gene families provides insights of decapod evolution.</title>
        <authorList>
            <person name="Jeong J.-H."/>
            <person name="Song I."/>
            <person name="Kim S."/>
            <person name="Choi T."/>
            <person name="Kim D."/>
            <person name="Ryu S."/>
            <person name="Kim W."/>
        </authorList>
    </citation>
    <scope>NUCLEOTIDE SEQUENCE [LARGE SCALE GENOMIC DNA]</scope>
    <source>
        <tissue evidence="2">Muscle</tissue>
    </source>
</reference>
<dbReference type="Proteomes" id="UP000324222">
    <property type="component" value="Unassembled WGS sequence"/>
</dbReference>
<dbReference type="EMBL" id="VSRR010038520">
    <property type="protein sequence ID" value="MPC74239.1"/>
    <property type="molecule type" value="Genomic_DNA"/>
</dbReference>